<dbReference type="InterPro" id="IPR018060">
    <property type="entry name" value="HTH_AraC"/>
</dbReference>
<sequence>MKAPICHIIIILIFFNSLKIAAQKDALPFKHLTNADGLSSNRINNIIEDGNGFIWFGTGDGLNQYDGRSVKVFKELTTSMALSPQDKNLLVGTVNGLELFDKNTQQFVHLNIKNSLNQTFDDEHIYSMEFGVNKQLFVGGDSFFIFNSTLTNFTKYPLPKDENGVGRKITSILQIDSGYVLLGTKNGIWQFDLKSGKYILLYREYNLGNVSKLFLDSKSNLWICTYSKGICFVKNADLKSKPVFYTQENGYLINNRVIDIVEDKEDVFFIANIEGGLVQFDKKNNKTFFYQPDIFNVNSLSGKALTALIKDSQNNIWIGTYNSGVDFLDRHRKKFEHYQINFREDGLFNNNIRAMFQDSNGSIWIGTKEGGGLSKFNRSEGTFTHYKPNDENPSSLGDDYVFSIEELDPKHLMIGTLKGGLDILNIETGDFVHNVFNKDTPVYNMVYVIHKDMKGNIWMDYGSQFCKFLPQKKTIEIVKGVVRVKCITDEDEDHIWLGTYESGLFLFNTTTKELTKYDVGSSEIISLKKDVNGDLWIGTKSGLICKQANTTDYVTYTVKDGLVNNQVLGLLIDNNNNIWASTTNGLSKFDTKTQKFRNYDFNDGLQGNEFERYASLKTKEGELMFGGRNGFNIFNPDEIIDNPNPPKVKITSFKLFNKAVDIGSEDSPLKRHISQTKDLKLNHEQSVLTFGFVALNYSSPEKNEYAYILEGFDKDWNYIDNKQEATYTNLPAGNYVFKVKASNSDGYWNEEGASINLKVLPPWWKTPLAYFVYFIIILLLLLTFYYFMTVYFNLKNNLRFEQLEKEKHTHIYQAKLQFFTNISHEFRTPLTLIIDPLDKLLNTYTNDANLQKHLNLINANAKRLLRLINQLMDFRKVEKGMMTLKVAKYNIVDVTKLISDCFVEKAEDCNIDYTVTAESDEIPVYFDLEKYDIILHNLLFNAFKFTPNNGQVGLYIGLYTSKYGVQYVEITVKDDGKGISEENVNKVFEEFYQIEQGQNGTGIGLSLTKKLVELHKGTIGLDSKLGVGSCFTIRFLLGNTHFEASDLIDMSNNHTYEMGEFKLETIKNKIGKTVNDAHKAVKHAVKILLVEDNEEILNYLKENLQNNYSIFQAKDGDAGLKECLRIAPDLIISDVMMPIKNGIEMCRDLKSDIRISHTPVILLTAKTSFENKKEGLKTGADVYIEKPFSMELLELQIVNLLESRKKLRERFSNELNILPQELSSSSADDRFLNKAVQIIESHLSESEFSVEDFIKEIGMSRSSLHIKLKALTDKSTTEFIRSIRLKAAAVYLKQTNQSISEISYNTGFASPQYFSKCFKKVFGKLPTDYRNE</sequence>
<dbReference type="InterPro" id="IPR005467">
    <property type="entry name" value="His_kinase_dom"/>
</dbReference>
<dbReference type="CDD" id="cd00082">
    <property type="entry name" value="HisKA"/>
    <property type="match status" value="1"/>
</dbReference>
<dbReference type="FunFam" id="2.60.40.10:FF:000791">
    <property type="entry name" value="Two-component system sensor histidine kinase/response regulator"/>
    <property type="match status" value="1"/>
</dbReference>
<dbReference type="CDD" id="cd17574">
    <property type="entry name" value="REC_OmpR"/>
    <property type="match status" value="1"/>
</dbReference>
<name>A0A0P0DDI9_9FLAO</name>
<dbReference type="PROSITE" id="PS50110">
    <property type="entry name" value="RESPONSE_REGULATORY"/>
    <property type="match status" value="1"/>
</dbReference>
<evidence type="ECO:0000256" key="4">
    <source>
        <dbReference type="ARBA" id="ARBA00023015"/>
    </source>
</evidence>
<dbReference type="FunFam" id="1.10.287.130:FF:000034">
    <property type="entry name" value="Two-component system sensor histidine kinase/response regulator"/>
    <property type="match status" value="1"/>
</dbReference>
<evidence type="ECO:0000259" key="10">
    <source>
        <dbReference type="PROSITE" id="PS50109"/>
    </source>
</evidence>
<keyword evidence="8" id="KW-0472">Membrane</keyword>
<dbReference type="STRING" id="1736674.APS56_13710"/>
<keyword evidence="5" id="KW-0238">DNA-binding</keyword>
<dbReference type="SMART" id="SM00388">
    <property type="entry name" value="HisKA"/>
    <property type="match status" value="1"/>
</dbReference>
<reference evidence="12 13" key="1">
    <citation type="submission" date="2015-10" db="EMBL/GenBank/DDBJ databases">
        <authorList>
            <person name="Gilbert D.G."/>
        </authorList>
    </citation>
    <scope>NUCLEOTIDE SEQUENCE [LARGE SCALE GENOMIC DNA]</scope>
    <source>
        <strain evidence="13">HZ-22</strain>
    </source>
</reference>
<dbReference type="KEGG" id="ahz:APS56_13710"/>
<comment type="catalytic activity">
    <reaction evidence="1">
        <text>ATP + protein L-histidine = ADP + protein N-phospho-L-histidine.</text>
        <dbReference type="EC" id="2.7.13.3"/>
    </reaction>
</comment>
<dbReference type="Pfam" id="PF07494">
    <property type="entry name" value="Reg_prop"/>
    <property type="match status" value="3"/>
</dbReference>
<keyword evidence="13" id="KW-1185">Reference proteome</keyword>
<dbReference type="PANTHER" id="PTHR43547">
    <property type="entry name" value="TWO-COMPONENT HISTIDINE KINASE"/>
    <property type="match status" value="1"/>
</dbReference>
<dbReference type="Proteomes" id="UP000057981">
    <property type="component" value="Chromosome"/>
</dbReference>
<dbReference type="Pfam" id="PF00072">
    <property type="entry name" value="Response_reg"/>
    <property type="match status" value="1"/>
</dbReference>
<dbReference type="PROSITE" id="PS50109">
    <property type="entry name" value="HIS_KIN"/>
    <property type="match status" value="1"/>
</dbReference>
<dbReference type="Gene3D" id="1.10.10.60">
    <property type="entry name" value="Homeodomain-like"/>
    <property type="match status" value="1"/>
</dbReference>
<dbReference type="SUPFAM" id="SSF50998">
    <property type="entry name" value="Quinoprotein alcohol dehydrogenase-like"/>
    <property type="match status" value="1"/>
</dbReference>
<feature type="transmembrane region" description="Helical" evidence="8">
    <location>
        <begin position="770"/>
        <end position="794"/>
    </location>
</feature>
<dbReference type="Gene3D" id="2.60.40.10">
    <property type="entry name" value="Immunoglobulins"/>
    <property type="match status" value="1"/>
</dbReference>
<feature type="domain" description="Histidine kinase" evidence="10">
    <location>
        <begin position="821"/>
        <end position="1039"/>
    </location>
</feature>
<dbReference type="InterPro" id="IPR003594">
    <property type="entry name" value="HATPase_dom"/>
</dbReference>
<proteinExistence type="predicted"/>
<evidence type="ECO:0000256" key="3">
    <source>
        <dbReference type="ARBA" id="ARBA00022553"/>
    </source>
</evidence>
<dbReference type="InterPro" id="IPR011123">
    <property type="entry name" value="Y_Y_Y"/>
</dbReference>
<feature type="domain" description="Response regulatory" evidence="11">
    <location>
        <begin position="1086"/>
        <end position="1201"/>
    </location>
</feature>
<gene>
    <name evidence="12" type="ORF">APS56_13710</name>
</gene>
<dbReference type="SUPFAM" id="SSF52172">
    <property type="entry name" value="CheY-like"/>
    <property type="match status" value="1"/>
</dbReference>
<evidence type="ECO:0000256" key="7">
    <source>
        <dbReference type="PROSITE-ProRule" id="PRU00169"/>
    </source>
</evidence>
<dbReference type="PATRIC" id="fig|1736674.3.peg.2802"/>
<accession>A0A0P0DDI9</accession>
<dbReference type="Pfam" id="PF12833">
    <property type="entry name" value="HTH_18"/>
    <property type="match status" value="1"/>
</dbReference>
<evidence type="ECO:0000256" key="5">
    <source>
        <dbReference type="ARBA" id="ARBA00023125"/>
    </source>
</evidence>
<evidence type="ECO:0000313" key="13">
    <source>
        <dbReference type="Proteomes" id="UP000057981"/>
    </source>
</evidence>
<keyword evidence="4" id="KW-0805">Transcription regulation</keyword>
<dbReference type="PROSITE" id="PS00041">
    <property type="entry name" value="HTH_ARAC_FAMILY_1"/>
    <property type="match status" value="1"/>
</dbReference>
<dbReference type="InterPro" id="IPR015943">
    <property type="entry name" value="WD40/YVTN_repeat-like_dom_sf"/>
</dbReference>
<dbReference type="InterPro" id="IPR036890">
    <property type="entry name" value="HATPase_C_sf"/>
</dbReference>
<evidence type="ECO:0000256" key="1">
    <source>
        <dbReference type="ARBA" id="ARBA00000085"/>
    </source>
</evidence>
<dbReference type="GO" id="GO:0043565">
    <property type="term" value="F:sequence-specific DNA binding"/>
    <property type="evidence" value="ECO:0007669"/>
    <property type="project" value="InterPro"/>
</dbReference>
<evidence type="ECO:0000259" key="11">
    <source>
        <dbReference type="PROSITE" id="PS50110"/>
    </source>
</evidence>
<dbReference type="InterPro" id="IPR009057">
    <property type="entry name" value="Homeodomain-like_sf"/>
</dbReference>
<evidence type="ECO:0000313" key="12">
    <source>
        <dbReference type="EMBL" id="ALJ06120.1"/>
    </source>
</evidence>
<dbReference type="EC" id="2.7.13.3" evidence="2"/>
<keyword evidence="6" id="KW-0804">Transcription</keyword>
<dbReference type="SUPFAM" id="SSF46689">
    <property type="entry name" value="Homeodomain-like"/>
    <property type="match status" value="1"/>
</dbReference>
<dbReference type="PANTHER" id="PTHR43547:SF2">
    <property type="entry name" value="HYBRID SIGNAL TRANSDUCTION HISTIDINE KINASE C"/>
    <property type="match status" value="1"/>
</dbReference>
<feature type="domain" description="HTH araC/xylS-type" evidence="9">
    <location>
        <begin position="1233"/>
        <end position="1332"/>
    </location>
</feature>
<dbReference type="InterPro" id="IPR001789">
    <property type="entry name" value="Sig_transdc_resp-reg_receiver"/>
</dbReference>
<dbReference type="InterPro" id="IPR018062">
    <property type="entry name" value="HTH_AraC-typ_CS"/>
</dbReference>
<feature type="modified residue" description="4-aspartylphosphate" evidence="7">
    <location>
        <position position="1134"/>
    </location>
</feature>
<dbReference type="PROSITE" id="PS01124">
    <property type="entry name" value="HTH_ARAC_FAMILY_2"/>
    <property type="match status" value="1"/>
</dbReference>
<dbReference type="SMART" id="SM00448">
    <property type="entry name" value="REC"/>
    <property type="match status" value="1"/>
</dbReference>
<dbReference type="Gene3D" id="1.10.287.130">
    <property type="match status" value="1"/>
</dbReference>
<dbReference type="OrthoDB" id="358279at2"/>
<keyword evidence="8" id="KW-1133">Transmembrane helix</keyword>
<dbReference type="Gene3D" id="2.130.10.10">
    <property type="entry name" value="YVTN repeat-like/Quinoprotein amine dehydrogenase"/>
    <property type="match status" value="3"/>
</dbReference>
<dbReference type="Pfam" id="PF00512">
    <property type="entry name" value="HisKA"/>
    <property type="match status" value="1"/>
</dbReference>
<dbReference type="SMART" id="SM00387">
    <property type="entry name" value="HATPase_c"/>
    <property type="match status" value="1"/>
</dbReference>
<dbReference type="InterPro" id="IPR011110">
    <property type="entry name" value="Reg_prop"/>
</dbReference>
<organism evidence="12 13">
    <name type="scientific">Pseudalgibacter alginicilyticus</name>
    <dbReference type="NCBI Taxonomy" id="1736674"/>
    <lineage>
        <taxon>Bacteria</taxon>
        <taxon>Pseudomonadati</taxon>
        <taxon>Bacteroidota</taxon>
        <taxon>Flavobacteriia</taxon>
        <taxon>Flavobacteriales</taxon>
        <taxon>Flavobacteriaceae</taxon>
        <taxon>Pseudalgibacter</taxon>
    </lineage>
</organism>
<dbReference type="InterPro" id="IPR003661">
    <property type="entry name" value="HisK_dim/P_dom"/>
</dbReference>
<dbReference type="Gene3D" id="3.40.50.2300">
    <property type="match status" value="1"/>
</dbReference>
<dbReference type="InterPro" id="IPR011047">
    <property type="entry name" value="Quinoprotein_ADH-like_sf"/>
</dbReference>
<protein>
    <recommendedName>
        <fullName evidence="2">histidine kinase</fullName>
        <ecNumber evidence="2">2.7.13.3</ecNumber>
    </recommendedName>
</protein>
<dbReference type="EMBL" id="CP012898">
    <property type="protein sequence ID" value="ALJ06120.1"/>
    <property type="molecule type" value="Genomic_DNA"/>
</dbReference>
<dbReference type="InterPro" id="IPR004358">
    <property type="entry name" value="Sig_transdc_His_kin-like_C"/>
</dbReference>
<dbReference type="Pfam" id="PF07495">
    <property type="entry name" value="Y_Y_Y"/>
    <property type="match status" value="1"/>
</dbReference>
<dbReference type="InterPro" id="IPR036097">
    <property type="entry name" value="HisK_dim/P_sf"/>
</dbReference>
<dbReference type="InterPro" id="IPR013783">
    <property type="entry name" value="Ig-like_fold"/>
</dbReference>
<dbReference type="PRINTS" id="PR00344">
    <property type="entry name" value="BCTRLSENSOR"/>
</dbReference>
<evidence type="ECO:0000256" key="6">
    <source>
        <dbReference type="ARBA" id="ARBA00023163"/>
    </source>
</evidence>
<keyword evidence="3 7" id="KW-0597">Phosphoprotein</keyword>
<dbReference type="InterPro" id="IPR011006">
    <property type="entry name" value="CheY-like_superfamily"/>
</dbReference>
<evidence type="ECO:0000256" key="8">
    <source>
        <dbReference type="SAM" id="Phobius"/>
    </source>
</evidence>
<dbReference type="Gene3D" id="3.30.565.10">
    <property type="entry name" value="Histidine kinase-like ATPase, C-terminal domain"/>
    <property type="match status" value="1"/>
</dbReference>
<dbReference type="Pfam" id="PF02518">
    <property type="entry name" value="HATPase_c"/>
    <property type="match status" value="1"/>
</dbReference>
<dbReference type="GO" id="GO:0000155">
    <property type="term" value="F:phosphorelay sensor kinase activity"/>
    <property type="evidence" value="ECO:0007669"/>
    <property type="project" value="InterPro"/>
</dbReference>
<dbReference type="SMART" id="SM00342">
    <property type="entry name" value="HTH_ARAC"/>
    <property type="match status" value="1"/>
</dbReference>
<dbReference type="RefSeq" id="WP_054729411.1">
    <property type="nucleotide sequence ID" value="NZ_CP012898.1"/>
</dbReference>
<dbReference type="SUPFAM" id="SSF55874">
    <property type="entry name" value="ATPase domain of HSP90 chaperone/DNA topoisomerase II/histidine kinase"/>
    <property type="match status" value="1"/>
</dbReference>
<keyword evidence="8" id="KW-0812">Transmembrane</keyword>
<evidence type="ECO:0000256" key="2">
    <source>
        <dbReference type="ARBA" id="ARBA00012438"/>
    </source>
</evidence>
<dbReference type="GO" id="GO:0003700">
    <property type="term" value="F:DNA-binding transcription factor activity"/>
    <property type="evidence" value="ECO:0007669"/>
    <property type="project" value="InterPro"/>
</dbReference>
<dbReference type="SUPFAM" id="SSF47384">
    <property type="entry name" value="Homodimeric domain of signal transducing histidine kinase"/>
    <property type="match status" value="1"/>
</dbReference>
<evidence type="ECO:0000259" key="9">
    <source>
        <dbReference type="PROSITE" id="PS01124"/>
    </source>
</evidence>